<keyword evidence="2" id="KW-1185">Reference proteome</keyword>
<evidence type="ECO:0000313" key="1">
    <source>
        <dbReference type="EMBL" id="EET60398.1"/>
    </source>
</evidence>
<gene>
    <name evidence="1" type="ORF">BRYFOR_07594</name>
</gene>
<dbReference type="AlphaFoldDB" id="C6LG34"/>
<protein>
    <recommendedName>
        <fullName evidence="3">DUF551 domain-containing protein</fullName>
    </recommendedName>
</protein>
<evidence type="ECO:0008006" key="3">
    <source>
        <dbReference type="Google" id="ProtNLM"/>
    </source>
</evidence>
<name>C6LG34_9FIRM</name>
<organism evidence="1 2">
    <name type="scientific">Marvinbryantia formatexigens DSM 14469</name>
    <dbReference type="NCBI Taxonomy" id="478749"/>
    <lineage>
        <taxon>Bacteria</taxon>
        <taxon>Bacillati</taxon>
        <taxon>Bacillota</taxon>
        <taxon>Clostridia</taxon>
        <taxon>Lachnospirales</taxon>
        <taxon>Lachnospiraceae</taxon>
        <taxon>Marvinbryantia</taxon>
    </lineage>
</organism>
<dbReference type="eggNOG" id="ENOG5033FZ5">
    <property type="taxonomic scope" value="Bacteria"/>
</dbReference>
<reference evidence="1" key="1">
    <citation type="submission" date="2009-07" db="EMBL/GenBank/DDBJ databases">
        <authorList>
            <person name="Weinstock G."/>
            <person name="Sodergren E."/>
            <person name="Clifton S."/>
            <person name="Fulton L."/>
            <person name="Fulton B."/>
            <person name="Courtney L."/>
            <person name="Fronick C."/>
            <person name="Harrison M."/>
            <person name="Strong C."/>
            <person name="Farmer C."/>
            <person name="Delahaunty K."/>
            <person name="Markovic C."/>
            <person name="Hall O."/>
            <person name="Minx P."/>
            <person name="Tomlinson C."/>
            <person name="Mitreva M."/>
            <person name="Nelson J."/>
            <person name="Hou S."/>
            <person name="Wollam A."/>
            <person name="Pepin K.H."/>
            <person name="Johnson M."/>
            <person name="Bhonagiri V."/>
            <person name="Nash W.E."/>
            <person name="Warren W."/>
            <person name="Chinwalla A."/>
            <person name="Mardis E.R."/>
            <person name="Wilson R.K."/>
        </authorList>
    </citation>
    <scope>NUCLEOTIDE SEQUENCE [LARGE SCALE GENOMIC DNA]</scope>
    <source>
        <strain evidence="1">DSM 14469</strain>
    </source>
</reference>
<dbReference type="Proteomes" id="UP000005561">
    <property type="component" value="Unassembled WGS sequence"/>
</dbReference>
<sequence length="251" mass="28909">MIMAKGIIVVDMPENCKDCDFEEYRENDDWGAGSYCSRTGNPCTLFAKPDWCPIQEMPRRKPAVAIDGVSVCEFIDNQPTVGEWISAKILPERTMRVQALIRHHKWIADYDSDWVPEEEKTVHPEWMEICEAIYKNGEFTFRSMEDDVFAETAYISPEENIAKPVNEVMMYRLFGCAEDNWIPVEYPPKTDTYVLLSFSNFSMPLIGRYEADREGGAFYLGDCDGDDTCIGNDLYVNAWMPLPQSYHPKED</sequence>
<evidence type="ECO:0000313" key="2">
    <source>
        <dbReference type="Proteomes" id="UP000005561"/>
    </source>
</evidence>
<dbReference type="EMBL" id="ACCL02000011">
    <property type="protein sequence ID" value="EET60398.1"/>
    <property type="molecule type" value="Genomic_DNA"/>
</dbReference>
<proteinExistence type="predicted"/>
<comment type="caution">
    <text evidence="1">The sequence shown here is derived from an EMBL/GenBank/DDBJ whole genome shotgun (WGS) entry which is preliminary data.</text>
</comment>
<accession>C6LG34</accession>
<dbReference type="STRING" id="168384.SAMN05660368_03726"/>